<organism evidence="1 2">
    <name type="scientific">Antiquaquibacter oligotrophicus</name>
    <dbReference type="NCBI Taxonomy" id="2880260"/>
    <lineage>
        <taxon>Bacteria</taxon>
        <taxon>Bacillati</taxon>
        <taxon>Actinomycetota</taxon>
        <taxon>Actinomycetes</taxon>
        <taxon>Micrococcales</taxon>
        <taxon>Microbacteriaceae</taxon>
        <taxon>Antiquaquibacter</taxon>
    </lineage>
</organism>
<dbReference type="Gene3D" id="3.40.50.300">
    <property type="entry name" value="P-loop containing nucleotide triphosphate hydrolases"/>
    <property type="match status" value="1"/>
</dbReference>
<protein>
    <submittedName>
        <fullName evidence="1">Uridine kinase</fullName>
        <ecNumber evidence="1">2.7.1.48</ecNumber>
    </submittedName>
</protein>
<evidence type="ECO:0000313" key="2">
    <source>
        <dbReference type="Proteomes" id="UP001160142"/>
    </source>
</evidence>
<reference evidence="1 2" key="1">
    <citation type="submission" date="2023-04" db="EMBL/GenBank/DDBJ databases">
        <title>Genome Encyclopedia of Bacteria and Archaea VI: Functional Genomics of Type Strains.</title>
        <authorList>
            <person name="Whitman W."/>
        </authorList>
    </citation>
    <scope>NUCLEOTIDE SEQUENCE [LARGE SCALE GENOMIC DNA]</scope>
    <source>
        <strain evidence="1 2">SG_E_30_P1</strain>
    </source>
</reference>
<sequence length="219" mass="24499">MPLWSADKRAFFDSLADEFLGFYTRGRTLLSVDGLDGSCRAAFADALAERLGRNGHAVFRASIDDFLRPKSERLVRGVDSAEGYYQDSYDYDQFRRVLIEPFRLGGSAGFVTAAFDAQRDTPVVMEWKTGPQDATLIVDGPFLGRPELRGLWHFSVWLDVDVDKARERCATVDGAAPRSERYAGGERLYLAEANPRTRASAIVDNTDAERPRRIFADSC</sequence>
<keyword evidence="1" id="KW-0418">Kinase</keyword>
<dbReference type="SUPFAM" id="SSF52540">
    <property type="entry name" value="P-loop containing nucleoside triphosphate hydrolases"/>
    <property type="match status" value="1"/>
</dbReference>
<dbReference type="InterPro" id="IPR027417">
    <property type="entry name" value="P-loop_NTPase"/>
</dbReference>
<dbReference type="EC" id="2.7.1.48" evidence="1"/>
<keyword evidence="1" id="KW-0808">Transferase</keyword>
<evidence type="ECO:0000313" key="1">
    <source>
        <dbReference type="EMBL" id="MDH6180604.1"/>
    </source>
</evidence>
<dbReference type="GO" id="GO:0004849">
    <property type="term" value="F:uridine kinase activity"/>
    <property type="evidence" value="ECO:0007669"/>
    <property type="project" value="UniProtKB-EC"/>
</dbReference>
<keyword evidence="2" id="KW-1185">Reference proteome</keyword>
<dbReference type="EMBL" id="JARXVQ010000001">
    <property type="protein sequence ID" value="MDH6180604.1"/>
    <property type="molecule type" value="Genomic_DNA"/>
</dbReference>
<dbReference type="RefSeq" id="WP_322132951.1">
    <property type="nucleotide sequence ID" value="NZ_CP085036.1"/>
</dbReference>
<dbReference type="Proteomes" id="UP001160142">
    <property type="component" value="Unassembled WGS sequence"/>
</dbReference>
<comment type="caution">
    <text evidence="1">The sequence shown here is derived from an EMBL/GenBank/DDBJ whole genome shotgun (WGS) entry which is preliminary data.</text>
</comment>
<accession>A0ABT6KL68</accession>
<name>A0ABT6KL68_9MICO</name>
<gene>
    <name evidence="1" type="ORF">M2152_000786</name>
</gene>
<proteinExistence type="predicted"/>